<evidence type="ECO:0000313" key="10">
    <source>
        <dbReference type="Proteomes" id="UP001497383"/>
    </source>
</evidence>
<keyword evidence="3" id="KW-0808">Transferase</keyword>
<name>A0ABP0ZED1_9ASCO</name>
<keyword evidence="7" id="KW-0067">ATP-binding</keyword>
<organism evidence="9 10">
    <name type="scientific">Lodderomyces beijingensis</name>
    <dbReference type="NCBI Taxonomy" id="1775926"/>
    <lineage>
        <taxon>Eukaryota</taxon>
        <taxon>Fungi</taxon>
        <taxon>Dikarya</taxon>
        <taxon>Ascomycota</taxon>
        <taxon>Saccharomycotina</taxon>
        <taxon>Pichiomycetes</taxon>
        <taxon>Debaryomycetaceae</taxon>
        <taxon>Candida/Lodderomyces clade</taxon>
        <taxon>Lodderomyces</taxon>
    </lineage>
</organism>
<dbReference type="SUPFAM" id="SSF52540">
    <property type="entry name" value="P-loop containing nucleoside triphosphate hydrolases"/>
    <property type="match status" value="1"/>
</dbReference>
<feature type="domain" description="Thymidylate kinase-like" evidence="8">
    <location>
        <begin position="9"/>
        <end position="108"/>
    </location>
</feature>
<evidence type="ECO:0000256" key="4">
    <source>
        <dbReference type="ARBA" id="ARBA00022727"/>
    </source>
</evidence>
<dbReference type="InterPro" id="IPR039430">
    <property type="entry name" value="Thymidylate_kin-like_dom"/>
</dbReference>
<sequence>MPRGQLILIEGLDRSGKSTQASLLASKFPQNKLIKFPNRSTPIGQLINEYLTNKQFELNDQAAHLLFSANRWELAAEIESLLNSGVFVVLDRYIYSGVAYTLAKNHADDDGTITRTATGDDKNESKSNSRSLADADWLLGPDKGLPKPDLTLFLTLDMDEISQRKGWGDERYEMVQFQAKVKNCFLRVLDTAGDPTIEVVGVGHMSIEQVAQLLWDKVEIHNANVLTDASIEYI</sequence>
<accession>A0ABP0ZED1</accession>
<evidence type="ECO:0000256" key="5">
    <source>
        <dbReference type="ARBA" id="ARBA00022741"/>
    </source>
</evidence>
<dbReference type="Gene3D" id="3.40.50.300">
    <property type="entry name" value="P-loop containing nucleotide triphosphate hydrolases"/>
    <property type="match status" value="1"/>
</dbReference>
<dbReference type="Proteomes" id="UP001497383">
    <property type="component" value="Chromosome 1"/>
</dbReference>
<keyword evidence="5" id="KW-0547">Nucleotide-binding</keyword>
<evidence type="ECO:0000256" key="1">
    <source>
        <dbReference type="ARBA" id="ARBA00009776"/>
    </source>
</evidence>
<dbReference type="GeneID" id="92205940"/>
<evidence type="ECO:0000256" key="2">
    <source>
        <dbReference type="ARBA" id="ARBA00012980"/>
    </source>
</evidence>
<dbReference type="HAMAP" id="MF_00165">
    <property type="entry name" value="Thymidylate_kinase"/>
    <property type="match status" value="1"/>
</dbReference>
<keyword evidence="10" id="KW-1185">Reference proteome</keyword>
<dbReference type="PANTHER" id="PTHR10344:SF1">
    <property type="entry name" value="THYMIDYLATE KINASE"/>
    <property type="match status" value="1"/>
</dbReference>
<dbReference type="EMBL" id="OZ022405">
    <property type="protein sequence ID" value="CAK9436186.1"/>
    <property type="molecule type" value="Genomic_DNA"/>
</dbReference>
<dbReference type="EC" id="2.7.4.9" evidence="2"/>
<dbReference type="InterPro" id="IPR018094">
    <property type="entry name" value="Thymidylate_kinase"/>
</dbReference>
<reference evidence="9 10" key="1">
    <citation type="submission" date="2024-03" db="EMBL/GenBank/DDBJ databases">
        <authorList>
            <person name="Brejova B."/>
        </authorList>
    </citation>
    <scope>NUCLEOTIDE SEQUENCE [LARGE SCALE GENOMIC DNA]</scope>
    <source>
        <strain evidence="9 10">CBS 14171</strain>
    </source>
</reference>
<proteinExistence type="inferred from homology"/>
<dbReference type="Pfam" id="PF02223">
    <property type="entry name" value="Thymidylate_kin"/>
    <property type="match status" value="1"/>
</dbReference>
<dbReference type="RefSeq" id="XP_066827682.1">
    <property type="nucleotide sequence ID" value="XM_066976698.1"/>
</dbReference>
<comment type="similarity">
    <text evidence="1">Belongs to the thymidylate kinase family.</text>
</comment>
<dbReference type="PANTHER" id="PTHR10344">
    <property type="entry name" value="THYMIDYLATE KINASE"/>
    <property type="match status" value="1"/>
</dbReference>
<protein>
    <recommendedName>
        <fullName evidence="2">dTMP kinase</fullName>
        <ecNumber evidence="2">2.7.4.9</ecNumber>
    </recommendedName>
</protein>
<evidence type="ECO:0000256" key="3">
    <source>
        <dbReference type="ARBA" id="ARBA00022679"/>
    </source>
</evidence>
<evidence type="ECO:0000256" key="6">
    <source>
        <dbReference type="ARBA" id="ARBA00022777"/>
    </source>
</evidence>
<evidence type="ECO:0000259" key="8">
    <source>
        <dbReference type="Pfam" id="PF02223"/>
    </source>
</evidence>
<keyword evidence="6" id="KW-0418">Kinase</keyword>
<dbReference type="CDD" id="cd01672">
    <property type="entry name" value="TMPK"/>
    <property type="match status" value="1"/>
</dbReference>
<dbReference type="NCBIfam" id="TIGR00041">
    <property type="entry name" value="DTMP_kinase"/>
    <property type="match status" value="1"/>
</dbReference>
<dbReference type="InterPro" id="IPR027417">
    <property type="entry name" value="P-loop_NTPase"/>
</dbReference>
<gene>
    <name evidence="9" type="ORF">LODBEIA_P07440</name>
</gene>
<evidence type="ECO:0000313" key="9">
    <source>
        <dbReference type="EMBL" id="CAK9436186.1"/>
    </source>
</evidence>
<keyword evidence="4" id="KW-0545">Nucleotide biosynthesis</keyword>
<evidence type="ECO:0000256" key="7">
    <source>
        <dbReference type="ARBA" id="ARBA00022840"/>
    </source>
</evidence>